<evidence type="ECO:0000256" key="1">
    <source>
        <dbReference type="ARBA" id="ARBA00000966"/>
    </source>
</evidence>
<evidence type="ECO:0000256" key="6">
    <source>
        <dbReference type="ARBA" id="ARBA00023295"/>
    </source>
</evidence>
<keyword evidence="7" id="KW-0624">Polysaccharide degradation</keyword>
<comment type="catalytic activity">
    <reaction evidence="1">
        <text>Endohydrolysis of (1-&gt;4)-beta-D-glucosidic linkages in cellulose, lichenin and cereal beta-D-glucans.</text>
        <dbReference type="EC" id="3.2.1.4"/>
    </reaction>
</comment>
<name>A0ABM6TJX4_9CAUL</name>
<organism evidence="9 10">
    <name type="scientific">Caulobacter segnis</name>
    <dbReference type="NCBI Taxonomy" id="88688"/>
    <lineage>
        <taxon>Bacteria</taxon>
        <taxon>Pseudomonadati</taxon>
        <taxon>Pseudomonadota</taxon>
        <taxon>Alphaproteobacteria</taxon>
        <taxon>Caulobacterales</taxon>
        <taxon>Caulobacteraceae</taxon>
        <taxon>Caulobacter</taxon>
    </lineage>
</organism>
<keyword evidence="6" id="KW-0326">Glycosidase</keyword>
<proteinExistence type="inferred from homology"/>
<keyword evidence="4" id="KW-0378">Hydrolase</keyword>
<dbReference type="InterPro" id="IPR012341">
    <property type="entry name" value="6hp_glycosidase-like_sf"/>
</dbReference>
<dbReference type="InterPro" id="IPR002037">
    <property type="entry name" value="Glyco_hydro_8"/>
</dbReference>
<dbReference type="SUPFAM" id="SSF48208">
    <property type="entry name" value="Six-hairpin glycosidases"/>
    <property type="match status" value="1"/>
</dbReference>
<dbReference type="EMBL" id="CP027850">
    <property type="protein sequence ID" value="AVQ03535.1"/>
    <property type="molecule type" value="Genomic_DNA"/>
</dbReference>
<evidence type="ECO:0000256" key="8">
    <source>
        <dbReference type="SAM" id="SignalP"/>
    </source>
</evidence>
<dbReference type="PROSITE" id="PS51257">
    <property type="entry name" value="PROKAR_LIPOPROTEIN"/>
    <property type="match status" value="1"/>
</dbReference>
<evidence type="ECO:0000256" key="4">
    <source>
        <dbReference type="ARBA" id="ARBA00022801"/>
    </source>
</evidence>
<dbReference type="Gene3D" id="1.50.10.10">
    <property type="match status" value="1"/>
</dbReference>
<keyword evidence="10" id="KW-1185">Reference proteome</keyword>
<evidence type="ECO:0000256" key="7">
    <source>
        <dbReference type="ARBA" id="ARBA00023326"/>
    </source>
</evidence>
<keyword evidence="8" id="KW-0732">Signal</keyword>
<gene>
    <name evidence="9" type="ORF">B7G68_17805</name>
</gene>
<evidence type="ECO:0000256" key="3">
    <source>
        <dbReference type="ARBA" id="ARBA00012601"/>
    </source>
</evidence>
<comment type="similarity">
    <text evidence="2">Belongs to the glycosyl hydrolase 8 (cellulase D) family.</text>
</comment>
<accession>A0ABM6TJX4</accession>
<dbReference type="EC" id="3.2.1.4" evidence="3"/>
<sequence length="354" mass="38932">MASRRGAMLLVVAALGFQAVTMSACAAPTPGNWADYKTRFLQADGRVVDTGNGNVSHSEGQGFAMIMATAYDDPATFKKMWTWTDKTLSRPDTRLFKWRYIPTGDLHTPDPNNALDGDMLIAWALLRGGERWKRPEYLEASAQIRSAILSKLLVKQGNRTLLVPGVDGFVNAQGMIFNPSYAIMPALDAFAAREPKSPWPMVRDETLRALRDARFGATDLPVDWVKVDTAGAMWTDPDRPPRFGFDAIRVPLYMCWSGRCGDASLDPVKRWWTSFRAAGKPAPAWIDVRTGEVAPFAAPVGMVSVADLALTGKASSARIQNEDYYSSSLLILSQIAADERREKTKSAAKPKPKS</sequence>
<reference evidence="9 10" key="1">
    <citation type="journal article" date="2015" name="Biotechnol. Bioeng.">
        <title>Genome sequence and phenotypic characterization of Caulobacter segnis.</title>
        <authorList>
            <person name="Patel S."/>
            <person name="Fletcher B."/>
            <person name="Scott D.C."/>
            <person name="Ely B."/>
        </authorList>
    </citation>
    <scope>NUCLEOTIDE SEQUENCE [LARGE SCALE GENOMIC DNA]</scope>
    <source>
        <strain evidence="9 10">TK0059</strain>
    </source>
</reference>
<dbReference type="InterPro" id="IPR008928">
    <property type="entry name" value="6-hairpin_glycosidase_sf"/>
</dbReference>
<evidence type="ECO:0000256" key="5">
    <source>
        <dbReference type="ARBA" id="ARBA00023001"/>
    </source>
</evidence>
<dbReference type="Pfam" id="PF01270">
    <property type="entry name" value="Glyco_hydro_8"/>
    <property type="match status" value="1"/>
</dbReference>
<dbReference type="PRINTS" id="PR00735">
    <property type="entry name" value="GLHYDRLASE8"/>
</dbReference>
<evidence type="ECO:0000256" key="2">
    <source>
        <dbReference type="ARBA" id="ARBA00009209"/>
    </source>
</evidence>
<dbReference type="Proteomes" id="UP000240527">
    <property type="component" value="Chromosome"/>
</dbReference>
<evidence type="ECO:0000313" key="9">
    <source>
        <dbReference type="EMBL" id="AVQ03535.1"/>
    </source>
</evidence>
<feature type="chain" id="PRO_5047122512" description="cellulase" evidence="8">
    <location>
        <begin position="27"/>
        <end position="354"/>
    </location>
</feature>
<keyword evidence="5" id="KW-0136">Cellulose degradation</keyword>
<dbReference type="RefSeq" id="WP_083778418.1">
    <property type="nucleotide sequence ID" value="NZ_CP027850.1"/>
</dbReference>
<evidence type="ECO:0000313" key="10">
    <source>
        <dbReference type="Proteomes" id="UP000240527"/>
    </source>
</evidence>
<feature type="signal peptide" evidence="8">
    <location>
        <begin position="1"/>
        <end position="26"/>
    </location>
</feature>
<keyword evidence="7" id="KW-0119">Carbohydrate metabolism</keyword>
<protein>
    <recommendedName>
        <fullName evidence="3">cellulase</fullName>
        <ecNumber evidence="3">3.2.1.4</ecNumber>
    </recommendedName>
</protein>